<dbReference type="AlphaFoldDB" id="A0A448X214"/>
<reference evidence="1" key="1">
    <citation type="submission" date="2018-11" db="EMBL/GenBank/DDBJ databases">
        <authorList>
            <consortium name="Pathogen Informatics"/>
        </authorList>
    </citation>
    <scope>NUCLEOTIDE SEQUENCE</scope>
</reference>
<protein>
    <submittedName>
        <fullName evidence="1">Uncharacterized protein</fullName>
    </submittedName>
</protein>
<name>A0A448X214_9PLAT</name>
<gene>
    <name evidence="1" type="ORF">PXEA_LOCUS19472</name>
</gene>
<sequence length="45" mass="5141">MATTILIPPKTENWKAQAQMDRLIRVSLALRAARLLHFCIESDDC</sequence>
<organism evidence="1 2">
    <name type="scientific">Protopolystoma xenopodis</name>
    <dbReference type="NCBI Taxonomy" id="117903"/>
    <lineage>
        <taxon>Eukaryota</taxon>
        <taxon>Metazoa</taxon>
        <taxon>Spiralia</taxon>
        <taxon>Lophotrochozoa</taxon>
        <taxon>Platyhelminthes</taxon>
        <taxon>Monogenea</taxon>
        <taxon>Polyopisthocotylea</taxon>
        <taxon>Polystomatidea</taxon>
        <taxon>Polystomatidae</taxon>
        <taxon>Protopolystoma</taxon>
    </lineage>
</organism>
<dbReference type="Proteomes" id="UP000784294">
    <property type="component" value="Unassembled WGS sequence"/>
</dbReference>
<keyword evidence="2" id="KW-1185">Reference proteome</keyword>
<accession>A0A448X214</accession>
<evidence type="ECO:0000313" key="2">
    <source>
        <dbReference type="Proteomes" id="UP000784294"/>
    </source>
</evidence>
<evidence type="ECO:0000313" key="1">
    <source>
        <dbReference type="EMBL" id="VEL26032.1"/>
    </source>
</evidence>
<comment type="caution">
    <text evidence="1">The sequence shown here is derived from an EMBL/GenBank/DDBJ whole genome shotgun (WGS) entry which is preliminary data.</text>
</comment>
<dbReference type="EMBL" id="CAAALY010077653">
    <property type="protein sequence ID" value="VEL26032.1"/>
    <property type="molecule type" value="Genomic_DNA"/>
</dbReference>
<proteinExistence type="predicted"/>